<evidence type="ECO:0000256" key="1">
    <source>
        <dbReference type="SAM" id="SignalP"/>
    </source>
</evidence>
<feature type="chain" id="PRO_5007624017" description="Lipoprotein" evidence="1">
    <location>
        <begin position="21"/>
        <end position="173"/>
    </location>
</feature>
<dbReference type="Proteomes" id="UP000054911">
    <property type="component" value="Unassembled WGS sequence"/>
</dbReference>
<gene>
    <name evidence="2" type="ORF">AWB80_06727</name>
</gene>
<feature type="signal peptide" evidence="1">
    <location>
        <begin position="1"/>
        <end position="20"/>
    </location>
</feature>
<dbReference type="AlphaFoldDB" id="A0A158DE33"/>
<evidence type="ECO:0000313" key="2">
    <source>
        <dbReference type="EMBL" id="SAK92864.1"/>
    </source>
</evidence>
<keyword evidence="3" id="KW-1185">Reference proteome</keyword>
<dbReference type="EMBL" id="FCOE02000037">
    <property type="protein sequence ID" value="SAK92864.1"/>
    <property type="molecule type" value="Genomic_DNA"/>
</dbReference>
<sequence>MKMLFTILVAALTAPCASYGASLGDWITGSTPDGQQLYAGSINESGGTLTKACRPATGVCYWYLITSTICDKGQTVPALFSTSKGAVPFQLSCETAVVQDGKTNYRSIILDPDKMDSILESTMPLGIAVALQDGRFAVYRFSMSGAKRAVSILMEGANKLGQPNSKGTRDTTL</sequence>
<keyword evidence="1" id="KW-0732">Signal</keyword>
<accession>A0A158DE33</accession>
<name>A0A158DE33_9BURK</name>
<dbReference type="OrthoDB" id="9135320at2"/>
<dbReference type="RefSeq" id="WP_061179021.1">
    <property type="nucleotide sequence ID" value="NZ_FCOE02000037.1"/>
</dbReference>
<organism evidence="2 3">
    <name type="scientific">Caballeronia pedi</name>
    <dbReference type="NCBI Taxonomy" id="1777141"/>
    <lineage>
        <taxon>Bacteria</taxon>
        <taxon>Pseudomonadati</taxon>
        <taxon>Pseudomonadota</taxon>
        <taxon>Betaproteobacteria</taxon>
        <taxon>Burkholderiales</taxon>
        <taxon>Burkholderiaceae</taxon>
        <taxon>Caballeronia</taxon>
    </lineage>
</organism>
<reference evidence="2" key="1">
    <citation type="submission" date="2016-01" db="EMBL/GenBank/DDBJ databases">
        <authorList>
            <person name="Peeters C."/>
        </authorList>
    </citation>
    <scope>NUCLEOTIDE SEQUENCE [LARGE SCALE GENOMIC DNA]</scope>
    <source>
        <strain evidence="2">LMG 29323</strain>
    </source>
</reference>
<comment type="caution">
    <text evidence="2">The sequence shown here is derived from an EMBL/GenBank/DDBJ whole genome shotgun (WGS) entry which is preliminary data.</text>
</comment>
<protein>
    <recommendedName>
        <fullName evidence="4">Lipoprotein</fullName>
    </recommendedName>
</protein>
<evidence type="ECO:0008006" key="4">
    <source>
        <dbReference type="Google" id="ProtNLM"/>
    </source>
</evidence>
<proteinExistence type="predicted"/>
<evidence type="ECO:0000313" key="3">
    <source>
        <dbReference type="Proteomes" id="UP000054911"/>
    </source>
</evidence>